<keyword evidence="1" id="KW-0175">Coiled coil</keyword>
<feature type="compositionally biased region" description="Basic and acidic residues" evidence="2">
    <location>
        <begin position="361"/>
        <end position="375"/>
    </location>
</feature>
<evidence type="ECO:0000256" key="1">
    <source>
        <dbReference type="SAM" id="Coils"/>
    </source>
</evidence>
<dbReference type="PANTHER" id="PTHR34251:SF1">
    <property type="entry name" value="LEUCINE, GLUTAMATE AND LYSINE RICH 1"/>
    <property type="match status" value="1"/>
</dbReference>
<name>A0A507EEP1_9FUNG</name>
<dbReference type="InterPro" id="IPR038799">
    <property type="entry name" value="LEKR1"/>
</dbReference>
<proteinExistence type="predicted"/>
<dbReference type="Proteomes" id="UP000318582">
    <property type="component" value="Unassembled WGS sequence"/>
</dbReference>
<dbReference type="EMBL" id="QEAQ01000002">
    <property type="protein sequence ID" value="TPX62679.1"/>
    <property type="molecule type" value="Genomic_DNA"/>
</dbReference>
<accession>A0A507EEP1</accession>
<evidence type="ECO:0000313" key="4">
    <source>
        <dbReference type="Proteomes" id="UP000318582"/>
    </source>
</evidence>
<sequence length="701" mass="79894">MNNCQDSMLSTDLLSYKPLPDEILRMSEAETACQYCGISYLLLSKYERMVEHVKGLEEHLVHLQDYAKERPTVLKQIETLESLHKASESTAQILRVQLAESQEAARTSLHELNESKRRCEELAERLERAIEKNDDEKDAKRQHMNKLIRHLSDIRADLLDQRREVNEMKASIRQSNSIILCETIPAIQKRLQADLSLVAQRQHEAFQERLQRKTKGEVGVMKKELDLVRDELQEANEKSARLSQELKQAKLQAEEHVNAQKSKHQHEDFLAVRQAPYDTMDVSDYAQGIRSTCLKLDDQLHAAKTLATNMTHERDKLASRYHNLEIRVAEERRMQNQDRQGMETQLKLLEGKLTMKEQELRETVEKHVQERRSSEDGSSALSNANRALAQKDEQLYALERSIRELHATTQSMRVERHKTVEAHQSRIKQLQDKFIEDLAVAGRTEADKREEELRRVFAIDKDEALRFLRESLTMEMHTVTDRLNRQMEALQHAKDQSDAKSVRQIRSVEEGWERKHAIVNEQLNKLKASNAADFAHYQARIRALEEQLAEASAQQHQRPTSGPVDPKQLAELKSLVHKRDAEIGFLKDMVRVECEERMGLVAELAHLKRGSGPIASTRTPPPLSGSKSPQVAYRPSSGVPNKVLSSPSMPQLPTARESSSGPAHQLEPGERSFQALMKAAAAKKGKVLAARSSMDLSGKSG</sequence>
<reference evidence="3 4" key="1">
    <citation type="journal article" date="2019" name="Sci. Rep.">
        <title>Comparative genomics of chytrid fungi reveal insights into the obligate biotrophic and pathogenic lifestyle of Synchytrium endobioticum.</title>
        <authorList>
            <person name="van de Vossenberg B.T.L.H."/>
            <person name="Warris S."/>
            <person name="Nguyen H.D.T."/>
            <person name="van Gent-Pelzer M.P.E."/>
            <person name="Joly D.L."/>
            <person name="van de Geest H.C."/>
            <person name="Bonants P.J.M."/>
            <person name="Smith D.S."/>
            <person name="Levesque C.A."/>
            <person name="van der Lee T.A.J."/>
        </authorList>
    </citation>
    <scope>NUCLEOTIDE SEQUENCE [LARGE SCALE GENOMIC DNA]</scope>
    <source>
        <strain evidence="3 4">CBS 809.83</strain>
    </source>
</reference>
<dbReference type="AlphaFoldDB" id="A0A507EEP1"/>
<feature type="region of interest" description="Disordered" evidence="2">
    <location>
        <begin position="361"/>
        <end position="382"/>
    </location>
</feature>
<feature type="coiled-coil region" evidence="1">
    <location>
        <begin position="109"/>
        <end position="146"/>
    </location>
</feature>
<dbReference type="PANTHER" id="PTHR34251">
    <property type="entry name" value="LEUCINE-, GLUTAMATE- AND LYSINE-RICH PROTEIN 1"/>
    <property type="match status" value="1"/>
</dbReference>
<keyword evidence="4" id="KW-1185">Reference proteome</keyword>
<evidence type="ECO:0000256" key="2">
    <source>
        <dbReference type="SAM" id="MobiDB-lite"/>
    </source>
</evidence>
<feature type="region of interest" description="Disordered" evidence="2">
    <location>
        <begin position="611"/>
        <end position="674"/>
    </location>
</feature>
<gene>
    <name evidence="3" type="ORF">PhCBS80983_g00364</name>
</gene>
<organism evidence="3 4">
    <name type="scientific">Powellomyces hirtus</name>
    <dbReference type="NCBI Taxonomy" id="109895"/>
    <lineage>
        <taxon>Eukaryota</taxon>
        <taxon>Fungi</taxon>
        <taxon>Fungi incertae sedis</taxon>
        <taxon>Chytridiomycota</taxon>
        <taxon>Chytridiomycota incertae sedis</taxon>
        <taxon>Chytridiomycetes</taxon>
        <taxon>Spizellomycetales</taxon>
        <taxon>Powellomycetaceae</taxon>
        <taxon>Powellomyces</taxon>
    </lineage>
</organism>
<evidence type="ECO:0000313" key="3">
    <source>
        <dbReference type="EMBL" id="TPX62679.1"/>
    </source>
</evidence>
<comment type="caution">
    <text evidence="3">The sequence shown here is derived from an EMBL/GenBank/DDBJ whole genome shotgun (WGS) entry which is preliminary data.</text>
</comment>
<protein>
    <submittedName>
        <fullName evidence="3">Uncharacterized protein</fullName>
    </submittedName>
</protein>
<feature type="coiled-coil region" evidence="1">
    <location>
        <begin position="218"/>
        <end position="259"/>
    </location>
</feature>
<feature type="compositionally biased region" description="Polar residues" evidence="2">
    <location>
        <begin position="643"/>
        <end position="662"/>
    </location>
</feature>